<feature type="repeat" description="PPR" evidence="3">
    <location>
        <begin position="209"/>
        <end position="243"/>
    </location>
</feature>
<feature type="repeat" description="PPR" evidence="3">
    <location>
        <begin position="139"/>
        <end position="173"/>
    </location>
</feature>
<feature type="repeat" description="PPR" evidence="3">
    <location>
        <begin position="279"/>
        <end position="313"/>
    </location>
</feature>
<dbReference type="EMBL" id="CP136890">
    <property type="protein sequence ID" value="WOK92558.1"/>
    <property type="molecule type" value="Genomic_DNA"/>
</dbReference>
<dbReference type="PANTHER" id="PTHR47941">
    <property type="entry name" value="PENTATRICOPEPTIDE REPEAT-CONTAINING PROTEIN 3, MITOCHONDRIAL"/>
    <property type="match status" value="1"/>
</dbReference>
<organism evidence="4 5">
    <name type="scientific">Canna indica</name>
    <name type="common">Indian-shot</name>
    <dbReference type="NCBI Taxonomy" id="4628"/>
    <lineage>
        <taxon>Eukaryota</taxon>
        <taxon>Viridiplantae</taxon>
        <taxon>Streptophyta</taxon>
        <taxon>Embryophyta</taxon>
        <taxon>Tracheophyta</taxon>
        <taxon>Spermatophyta</taxon>
        <taxon>Magnoliopsida</taxon>
        <taxon>Liliopsida</taxon>
        <taxon>Zingiberales</taxon>
        <taxon>Cannaceae</taxon>
        <taxon>Canna</taxon>
    </lineage>
</organism>
<dbReference type="AlphaFoldDB" id="A0AAQ3PYE5"/>
<dbReference type="Pfam" id="PF01535">
    <property type="entry name" value="PPR"/>
    <property type="match status" value="1"/>
</dbReference>
<keyword evidence="5" id="KW-1185">Reference proteome</keyword>
<evidence type="ECO:0000256" key="2">
    <source>
        <dbReference type="ARBA" id="ARBA00022737"/>
    </source>
</evidence>
<dbReference type="Proteomes" id="UP001327560">
    <property type="component" value="Chromosome 1"/>
</dbReference>
<feature type="repeat" description="PPR" evidence="3">
    <location>
        <begin position="244"/>
        <end position="278"/>
    </location>
</feature>
<dbReference type="InterPro" id="IPR002885">
    <property type="entry name" value="PPR_rpt"/>
</dbReference>
<evidence type="ECO:0000313" key="4">
    <source>
        <dbReference type="EMBL" id="WOK92558.1"/>
    </source>
</evidence>
<feature type="repeat" description="PPR" evidence="3">
    <location>
        <begin position="174"/>
        <end position="208"/>
    </location>
</feature>
<evidence type="ECO:0000256" key="3">
    <source>
        <dbReference type="PROSITE-ProRule" id="PRU00708"/>
    </source>
</evidence>
<dbReference type="Pfam" id="PF13041">
    <property type="entry name" value="PPR_2"/>
    <property type="match status" value="2"/>
</dbReference>
<sequence length="329" mass="36601">MGPAMYPPSGNTQRPIFQGDVSQMKMKVNNLRGGYAKAYNEKYTLPSAQSNTGAILVLPEQMGQYSDVISRWESITLNLVNERTWIDNKAKICFIENLLGENEKKMWIQWRMTYPADEGELDNASMVFQEIKENGLTPDAHSYSILIDGFCKNGDLSNGFKLLEKMSSSGVMPTMVSYSSLLHGLCLGGEMGLALSIFNWLSSQGYTHDLVSYGILIDGYCQLGDLDGASRLWQEMIKNGFVPDAYSYTSIIFAHCKNGCLEVALDKFKSMLCNGVMPTVVTCTMIVDGYCKQHRIVEAFAFLNAMQEQGIIPNIMYKVILNGLQGGKI</sequence>
<protein>
    <submittedName>
        <fullName evidence="4">Pentatricopeptide repeat-containing protein</fullName>
    </submittedName>
</protein>
<keyword evidence="2" id="KW-0677">Repeat</keyword>
<evidence type="ECO:0000256" key="1">
    <source>
        <dbReference type="ARBA" id="ARBA00007626"/>
    </source>
</evidence>
<evidence type="ECO:0000313" key="5">
    <source>
        <dbReference type="Proteomes" id="UP001327560"/>
    </source>
</evidence>
<dbReference type="PROSITE" id="PS51375">
    <property type="entry name" value="PPR"/>
    <property type="match status" value="5"/>
</dbReference>
<dbReference type="Pfam" id="PF12854">
    <property type="entry name" value="PPR_1"/>
    <property type="match status" value="1"/>
</dbReference>
<accession>A0AAQ3PYE5</accession>
<proteinExistence type="inferred from homology"/>
<dbReference type="InterPro" id="IPR011990">
    <property type="entry name" value="TPR-like_helical_dom_sf"/>
</dbReference>
<gene>
    <name evidence="4" type="ORF">Cni_G01249</name>
</gene>
<reference evidence="4 5" key="1">
    <citation type="submission" date="2023-10" db="EMBL/GenBank/DDBJ databases">
        <title>Chromosome-scale genome assembly provides insights into flower coloration mechanisms of Canna indica.</title>
        <authorList>
            <person name="Li C."/>
        </authorList>
    </citation>
    <scope>NUCLEOTIDE SEQUENCE [LARGE SCALE GENOMIC DNA]</scope>
    <source>
        <tissue evidence="4">Flower</tissue>
    </source>
</reference>
<dbReference type="NCBIfam" id="TIGR00756">
    <property type="entry name" value="PPR"/>
    <property type="match status" value="4"/>
</dbReference>
<comment type="similarity">
    <text evidence="1">Belongs to the PPR family. P subfamily.</text>
</comment>
<name>A0AAQ3PYE5_9LILI</name>
<dbReference type="Gene3D" id="1.25.40.10">
    <property type="entry name" value="Tetratricopeptide repeat domain"/>
    <property type="match status" value="2"/>
</dbReference>